<dbReference type="GO" id="GO:0005783">
    <property type="term" value="C:endoplasmic reticulum"/>
    <property type="evidence" value="ECO:0007669"/>
    <property type="project" value="TreeGrafter"/>
</dbReference>
<keyword evidence="3" id="KW-0812">Transmembrane</keyword>
<dbReference type="PANTHER" id="PTHR45672">
    <property type="entry name" value="PROTEIN DISULFIDE-ISOMERASE C17H9.14C-RELATED"/>
    <property type="match status" value="1"/>
</dbReference>
<dbReference type="GO" id="GO:0003756">
    <property type="term" value="F:protein disulfide isomerase activity"/>
    <property type="evidence" value="ECO:0007669"/>
    <property type="project" value="TreeGrafter"/>
</dbReference>
<name>A0AAN7WJZ6_9SACH</name>
<comment type="similarity">
    <text evidence="1">Belongs to the protein disulfide isomerase family.</text>
</comment>
<dbReference type="PANTHER" id="PTHR45672:SF3">
    <property type="entry name" value="THIOREDOXIN DOMAIN-CONTAINING PROTEIN 5"/>
    <property type="match status" value="1"/>
</dbReference>
<reference evidence="7" key="1">
    <citation type="submission" date="2023-07" db="EMBL/GenBank/DDBJ databases">
        <title>A draft genome of Kazachstania heterogenica Y-27499.</title>
        <authorList>
            <person name="Donic C."/>
            <person name="Kralova J.S."/>
            <person name="Fidel L."/>
            <person name="Ben-Dor S."/>
            <person name="Jung S."/>
        </authorList>
    </citation>
    <scope>NUCLEOTIDE SEQUENCE [LARGE SCALE GENOMIC DNA]</scope>
    <source>
        <strain evidence="7">Y27499</strain>
    </source>
</reference>
<keyword evidence="3" id="KW-1133">Transmembrane helix</keyword>
<evidence type="ECO:0000256" key="1">
    <source>
        <dbReference type="ARBA" id="ARBA00006347"/>
    </source>
</evidence>
<gene>
    <name evidence="6" type="ORF">RI543_003991</name>
</gene>
<dbReference type="SUPFAM" id="SSF52833">
    <property type="entry name" value="Thioredoxin-like"/>
    <property type="match status" value="1"/>
</dbReference>
<evidence type="ECO:0000256" key="3">
    <source>
        <dbReference type="SAM" id="Phobius"/>
    </source>
</evidence>
<dbReference type="EMBL" id="JAWIZZ010000053">
    <property type="protein sequence ID" value="KAK5778330.1"/>
    <property type="molecule type" value="Genomic_DNA"/>
</dbReference>
<dbReference type="InterPro" id="IPR036249">
    <property type="entry name" value="Thioredoxin-like_sf"/>
</dbReference>
<evidence type="ECO:0000256" key="2">
    <source>
        <dbReference type="ARBA" id="ARBA00022729"/>
    </source>
</evidence>
<feature type="domain" description="Thioredoxin" evidence="5">
    <location>
        <begin position="26"/>
        <end position="145"/>
    </location>
</feature>
<proteinExistence type="inferred from homology"/>
<dbReference type="InterPro" id="IPR013766">
    <property type="entry name" value="Thioredoxin_domain"/>
</dbReference>
<dbReference type="PROSITE" id="PS51352">
    <property type="entry name" value="THIOREDOXIN_2"/>
    <property type="match status" value="1"/>
</dbReference>
<evidence type="ECO:0000313" key="6">
    <source>
        <dbReference type="EMBL" id="KAK5778330.1"/>
    </source>
</evidence>
<keyword evidence="7" id="KW-1185">Reference proteome</keyword>
<organism evidence="6 7">
    <name type="scientific">Arxiozyma heterogenica</name>
    <dbReference type="NCBI Taxonomy" id="278026"/>
    <lineage>
        <taxon>Eukaryota</taxon>
        <taxon>Fungi</taxon>
        <taxon>Dikarya</taxon>
        <taxon>Ascomycota</taxon>
        <taxon>Saccharomycotina</taxon>
        <taxon>Saccharomycetes</taxon>
        <taxon>Saccharomycetales</taxon>
        <taxon>Saccharomycetaceae</taxon>
        <taxon>Arxiozyma</taxon>
    </lineage>
</organism>
<evidence type="ECO:0000313" key="7">
    <source>
        <dbReference type="Proteomes" id="UP001306508"/>
    </source>
</evidence>
<dbReference type="AlphaFoldDB" id="A0AAN7WJZ6"/>
<accession>A0AAN7WJZ6</accession>
<dbReference type="GO" id="GO:0006457">
    <property type="term" value="P:protein folding"/>
    <property type="evidence" value="ECO:0007669"/>
    <property type="project" value="TreeGrafter"/>
</dbReference>
<dbReference type="Pfam" id="PF00085">
    <property type="entry name" value="Thioredoxin"/>
    <property type="match status" value="1"/>
</dbReference>
<comment type="caution">
    <text evidence="6">The sequence shown here is derived from an EMBL/GenBank/DDBJ whole genome shotgun (WGS) entry which is preliminary data.</text>
</comment>
<dbReference type="Gene3D" id="3.40.30.10">
    <property type="entry name" value="Glutaredoxin"/>
    <property type="match status" value="2"/>
</dbReference>
<dbReference type="Proteomes" id="UP001306508">
    <property type="component" value="Unassembled WGS sequence"/>
</dbReference>
<feature type="chain" id="PRO_5042837017" description="Thioredoxin domain-containing protein" evidence="4">
    <location>
        <begin position="24"/>
        <end position="713"/>
    </location>
</feature>
<sequence>MSFSLNSLLTKLLLLQVFYIIVASTTNTGEEYPDFPEPLTKTNFNESLSKGLHIVEFYSPYCSHCKHLEPIWKETWKQFQKESHKLNIYFNQVNCVESGDLCHEENIEAFPTIRLYNKDGVIKTYPSNGERSVAGFLKFARNEAKNPDNFDEVGLNSKSIPLSDVEFVDMISGKSNEPYLVSFWPTEDMTKLDSKNVEFFDCEECNAFIRTWKQVTNKLSFSGIKTGHLNCVKYPILCKHLGYSKLSKKYTFDDDRRPAVAMILPNKTTNNLFKYNHGYSLNPSDYQDFAESLFENNLLSEISKAELLSKMRYKFDFKKDSIIPIDEQTISVVFVYDPKTVVPEDYDVFEYLLEPLSKFPNIRLYQSNDDIMKLPTVGYYEFNKIINYNFTEGTKSPNEEYLTMATLTQLPTLLLFKDGDLIPKVFHGYSTTEMRNPNLIMKWIEENSLPLFSKVDSSNIERLIDFQPELYNSLSLVCVQTKDDPSEKEKKNMNHKKYIIQNFLISHYDYDNVRMNYMFEKILKRRQKKDAIVKALREKQSSTKKVVAAMRYEILHEDNLQNILGYVDLHDVSTLIEKLTGQPFEGNLKEGDVLLIDKTNRQLHFTKISGDIRDSNSPYVLKENLLSINIPEKSQFRSFDNSLSIRIGGKKQYKNFGKSFIIVIGLIVVIYFIIPRIVNIIKQIKRNRNYDAKRDTIGLLGNFEKQSIHDKYK</sequence>
<keyword evidence="3" id="KW-0472">Membrane</keyword>
<feature type="transmembrane region" description="Helical" evidence="3">
    <location>
        <begin position="660"/>
        <end position="678"/>
    </location>
</feature>
<dbReference type="InterPro" id="IPR051063">
    <property type="entry name" value="PDI"/>
</dbReference>
<evidence type="ECO:0000256" key="4">
    <source>
        <dbReference type="SAM" id="SignalP"/>
    </source>
</evidence>
<keyword evidence="2 4" id="KW-0732">Signal</keyword>
<evidence type="ECO:0000259" key="5">
    <source>
        <dbReference type="PROSITE" id="PS51352"/>
    </source>
</evidence>
<dbReference type="CDD" id="cd02961">
    <property type="entry name" value="PDI_a_family"/>
    <property type="match status" value="1"/>
</dbReference>
<feature type="signal peptide" evidence="4">
    <location>
        <begin position="1"/>
        <end position="23"/>
    </location>
</feature>
<protein>
    <recommendedName>
        <fullName evidence="5">Thioredoxin domain-containing protein</fullName>
    </recommendedName>
</protein>